<evidence type="ECO:0000256" key="1">
    <source>
        <dbReference type="SAM" id="MobiDB-lite"/>
    </source>
</evidence>
<gene>
    <name evidence="2" type="ORF">RM423_17010</name>
</gene>
<sequence>MATLDGLGAVGGRLRPTNKHVLRAEPPHAVRAGLIDAALRAPEGSPS</sequence>
<accession>A0ABU2JDT0</accession>
<proteinExistence type="predicted"/>
<keyword evidence="3" id="KW-1185">Reference proteome</keyword>
<evidence type="ECO:0000313" key="2">
    <source>
        <dbReference type="EMBL" id="MDT0263092.1"/>
    </source>
</evidence>
<reference evidence="3" key="1">
    <citation type="submission" date="2023-07" db="EMBL/GenBank/DDBJ databases">
        <title>30 novel species of actinomycetes from the DSMZ collection.</title>
        <authorList>
            <person name="Nouioui I."/>
        </authorList>
    </citation>
    <scope>NUCLEOTIDE SEQUENCE [LARGE SCALE GENOMIC DNA]</scope>
    <source>
        <strain evidence="3">DSM 44399</strain>
    </source>
</reference>
<comment type="caution">
    <text evidence="2">The sequence shown here is derived from an EMBL/GenBank/DDBJ whole genome shotgun (WGS) entry which is preliminary data.</text>
</comment>
<name>A0ABU2JDT0_9ACTN</name>
<dbReference type="RefSeq" id="WP_311424239.1">
    <property type="nucleotide sequence ID" value="NZ_JAVREH010000028.1"/>
</dbReference>
<evidence type="ECO:0000313" key="3">
    <source>
        <dbReference type="Proteomes" id="UP001183176"/>
    </source>
</evidence>
<feature type="region of interest" description="Disordered" evidence="1">
    <location>
        <begin position="1"/>
        <end position="22"/>
    </location>
</feature>
<dbReference type="Proteomes" id="UP001183176">
    <property type="component" value="Unassembled WGS sequence"/>
</dbReference>
<dbReference type="EMBL" id="JAVREH010000028">
    <property type="protein sequence ID" value="MDT0263092.1"/>
    <property type="molecule type" value="Genomic_DNA"/>
</dbReference>
<protein>
    <submittedName>
        <fullName evidence="2">Uncharacterized protein</fullName>
    </submittedName>
</protein>
<organism evidence="2 3">
    <name type="scientific">Jatrophihabitans lederbergiae</name>
    <dbReference type="NCBI Taxonomy" id="3075547"/>
    <lineage>
        <taxon>Bacteria</taxon>
        <taxon>Bacillati</taxon>
        <taxon>Actinomycetota</taxon>
        <taxon>Actinomycetes</taxon>
        <taxon>Jatrophihabitantales</taxon>
        <taxon>Jatrophihabitantaceae</taxon>
        <taxon>Jatrophihabitans</taxon>
    </lineage>
</organism>